<dbReference type="PANTHER" id="PTHR34980">
    <property type="entry name" value="INNER MEMBRANE PROTEIN-RELATED-RELATED"/>
    <property type="match status" value="1"/>
</dbReference>
<sequence length="172" mass="18851">MSQQYAQNPYVQAQPGPVPLSQPLYGASFGAAVKRFFKKYATFSGRASRSEYWWFMLFQAIVITVLYIGLMISIVSSIDPYTGEPTNYTFMLPMSLMMIYGLATLVPGIALSVRRLHDAGLSGWLYLVILVPVIGGIAVLVFSLLPSKPEGARFDAGAEQQYAPYPPASPQA</sequence>
<feature type="transmembrane region" description="Helical" evidence="1">
    <location>
        <begin position="123"/>
        <end position="145"/>
    </location>
</feature>
<comment type="caution">
    <text evidence="2">The sequence shown here is derived from an EMBL/GenBank/DDBJ whole genome shotgun (WGS) entry which is preliminary data.</text>
</comment>
<gene>
    <name evidence="2" type="ORF">H9638_03200</name>
</gene>
<keyword evidence="3" id="KW-1185">Reference proteome</keyword>
<dbReference type="Proteomes" id="UP000652763">
    <property type="component" value="Unassembled WGS sequence"/>
</dbReference>
<keyword evidence="1" id="KW-0472">Membrane</keyword>
<dbReference type="InterPro" id="IPR008523">
    <property type="entry name" value="DUF805"/>
</dbReference>
<feature type="transmembrane region" description="Helical" evidence="1">
    <location>
        <begin position="90"/>
        <end position="111"/>
    </location>
</feature>
<evidence type="ECO:0000313" key="2">
    <source>
        <dbReference type="EMBL" id="MBD8042813.1"/>
    </source>
</evidence>
<proteinExistence type="predicted"/>
<evidence type="ECO:0000256" key="1">
    <source>
        <dbReference type="SAM" id="Phobius"/>
    </source>
</evidence>
<organism evidence="2 3">
    <name type="scientific">Arthrobacter pullicola</name>
    <dbReference type="NCBI Taxonomy" id="2762224"/>
    <lineage>
        <taxon>Bacteria</taxon>
        <taxon>Bacillati</taxon>
        <taxon>Actinomycetota</taxon>
        <taxon>Actinomycetes</taxon>
        <taxon>Micrococcales</taxon>
        <taxon>Micrococcaceae</taxon>
        <taxon>Arthrobacter</taxon>
    </lineage>
</organism>
<name>A0ABR8YF30_9MICC</name>
<dbReference type="PANTHER" id="PTHR34980:SF2">
    <property type="entry name" value="INNER MEMBRANE PROTEIN YHAH-RELATED"/>
    <property type="match status" value="1"/>
</dbReference>
<dbReference type="Pfam" id="PF05656">
    <property type="entry name" value="DUF805"/>
    <property type="match status" value="1"/>
</dbReference>
<reference evidence="2 3" key="1">
    <citation type="submission" date="2020-08" db="EMBL/GenBank/DDBJ databases">
        <title>A Genomic Blueprint of the Chicken Gut Microbiome.</title>
        <authorList>
            <person name="Gilroy R."/>
            <person name="Ravi A."/>
            <person name="Getino M."/>
            <person name="Pursley I."/>
            <person name="Horton D.L."/>
            <person name="Alikhan N.-F."/>
            <person name="Baker D."/>
            <person name="Gharbi K."/>
            <person name="Hall N."/>
            <person name="Watson M."/>
            <person name="Adriaenssens E.M."/>
            <person name="Foster-Nyarko E."/>
            <person name="Jarju S."/>
            <person name="Secka A."/>
            <person name="Antonio M."/>
            <person name="Oren A."/>
            <person name="Chaudhuri R."/>
            <person name="La Ragione R.M."/>
            <person name="Hildebrand F."/>
            <person name="Pallen M.J."/>
        </authorList>
    </citation>
    <scope>NUCLEOTIDE SEQUENCE [LARGE SCALE GENOMIC DNA]</scope>
    <source>
        <strain evidence="2 3">Sa2BUA2</strain>
    </source>
</reference>
<keyword evidence="1" id="KW-1133">Transmembrane helix</keyword>
<dbReference type="EMBL" id="JACSQC010000001">
    <property type="protein sequence ID" value="MBD8042813.1"/>
    <property type="molecule type" value="Genomic_DNA"/>
</dbReference>
<evidence type="ECO:0000313" key="3">
    <source>
        <dbReference type="Proteomes" id="UP000652763"/>
    </source>
</evidence>
<accession>A0ABR8YF30</accession>
<protein>
    <submittedName>
        <fullName evidence="2">DUF805 domain-containing protein</fullName>
    </submittedName>
</protein>
<keyword evidence="1" id="KW-0812">Transmembrane</keyword>
<dbReference type="RefSeq" id="WP_191745723.1">
    <property type="nucleotide sequence ID" value="NZ_JACSQC010000001.1"/>
</dbReference>
<feature type="transmembrane region" description="Helical" evidence="1">
    <location>
        <begin position="52"/>
        <end position="78"/>
    </location>
</feature>